<dbReference type="CDD" id="cd03801">
    <property type="entry name" value="GT4_PimA-like"/>
    <property type="match status" value="1"/>
</dbReference>
<evidence type="ECO:0000259" key="1">
    <source>
        <dbReference type="Pfam" id="PF00534"/>
    </source>
</evidence>
<dbReference type="InterPro" id="IPR029044">
    <property type="entry name" value="Nucleotide-diphossugar_trans"/>
</dbReference>
<dbReference type="GO" id="GO:0016757">
    <property type="term" value="F:glycosyltransferase activity"/>
    <property type="evidence" value="ECO:0007669"/>
    <property type="project" value="InterPro"/>
</dbReference>
<dbReference type="SUPFAM" id="SSF53448">
    <property type="entry name" value="Nucleotide-diphospho-sugar transferases"/>
    <property type="match status" value="1"/>
</dbReference>
<accession>A0A369UJ71</accession>
<comment type="caution">
    <text evidence="3">The sequence shown here is derived from an EMBL/GenBank/DDBJ whole genome shotgun (WGS) entry which is preliminary data.</text>
</comment>
<dbReference type="RefSeq" id="WP_114846713.1">
    <property type="nucleotide sequence ID" value="NZ_JBHSPE010000025.1"/>
</dbReference>
<keyword evidence="3" id="KW-0808">Transferase</keyword>
<dbReference type="InterPro" id="IPR001296">
    <property type="entry name" value="Glyco_trans_1"/>
</dbReference>
<reference evidence="3 4" key="1">
    <citation type="submission" date="2018-07" db="EMBL/GenBank/DDBJ databases">
        <title>Dyella tabacisoli L4-6T, whole genome shotgun sequence.</title>
        <authorList>
            <person name="Zhou X.-K."/>
            <person name="Li W.-J."/>
            <person name="Duan Y.-Q."/>
        </authorList>
    </citation>
    <scope>NUCLEOTIDE SEQUENCE [LARGE SCALE GENOMIC DNA]</scope>
    <source>
        <strain evidence="3 4">L4-6</strain>
    </source>
</reference>
<dbReference type="PANTHER" id="PTHR41244">
    <property type="entry name" value="RHAMNAN SYNTHESIS F"/>
    <property type="match status" value="1"/>
</dbReference>
<protein>
    <submittedName>
        <fullName evidence="3">Glycosyltransferase</fullName>
    </submittedName>
</protein>
<dbReference type="Gene3D" id="3.40.50.2000">
    <property type="entry name" value="Glycogen Phosphorylase B"/>
    <property type="match status" value="2"/>
</dbReference>
<evidence type="ECO:0000313" key="4">
    <source>
        <dbReference type="Proteomes" id="UP000253782"/>
    </source>
</evidence>
<dbReference type="InterPro" id="IPR032719">
    <property type="entry name" value="WbsX"/>
</dbReference>
<dbReference type="Proteomes" id="UP000253782">
    <property type="component" value="Unassembled WGS sequence"/>
</dbReference>
<name>A0A369UJ71_9GAMM</name>
<dbReference type="InterPro" id="IPR001173">
    <property type="entry name" value="Glyco_trans_2-like"/>
</dbReference>
<dbReference type="Pfam" id="PF00534">
    <property type="entry name" value="Glycos_transf_1"/>
    <property type="match status" value="1"/>
</dbReference>
<sequence length="1105" mass="124163">MLQASYRRMPFGWKHRLAIKNWLFRNCRPIFERTNAYRRWRVFGAGQGLTLVDDEKGTTTPAEQTVLERCLDDLRAQSQTAHGPDYVALPSQLTAPTQLAVKAIAFYLPQFHPIAENDEWWGRGFTEWTNVSRALPQYVGHHQPRLPGELGFYDLRVVDVMRRQAELAKLYGVHGFCFHHYWFSGRRLLERPLDQLIANPDIELPFCLCWANENWTRRWDGLDDDVLLGQNYTHDNDLNFIRDALPYLRDARYIRIDGRPLLIVYRPSLLPDCQGTLETWREYCREEGVGEVFLAMVQFDVDDPRPWGFDAALEFPPHKLASGLRPINHTLDIINPRYSGYIVDYGDLVESGKSWPVPEYPLFKGVTPRWDNEARKFGKGYTFAHSTPARYREWLEHSVAYARSHPVSGESVVFINAWNEWAEGAHLEPDRRYGYAYLQATRDALSGDTAKRKVLVVSHDAHPHGAQYLALNLVRELIQGIGVEVEVLLLGSGPLEADFAKLAKIHKLYETGENISGLAKRLHKQGFDLVIANTAVAGRIVPPLHDAGLRIISLVHELPGVIRQYGLEEAVRSIAQNAGHVVVAAAAVKHGLNEFVSEQDMRATLVTRPQGLFTRSRYRGLTELGAIRRRLRERLALPEQAKLVLSVGYADRRKGVDLLAKAAARCCEHNPDLHFVWVGHRDVGVEDEVAAILRAGKCESHFHFMGLDFDTDDYYAGADVYALASREDPFPSVVLESLSVGTPVVAFKGTGGGADLVGETGGLVVPAFDVEAFADALTRIVGDDALRKRLGSAGAMLIDSSFSFRSYVMDLLHLGELGLPRVSVVVPNYNYAHYMQERLSSISGQSLPIYEIIVLDDASSDDSLATLQQLRSKISPEPTIIANESNSGSVFRQWLKGVELARGDYVWIAEADDLSKPEFLERLTRLMQTNPDAVLGYAQSEQIDEYGQVLAPDYLAYTDDLNRTRWLKNYVADGHAEVTAGLAVKNTLPNVSAVLFRRQPLLKVLREHIDEIANYRIAGDWIVYLRLLQKGKLAFEASSCNQHRRHAASVTLGSAARQHYDEVVRAQRAAQDMFKLDTSTRSAAAAYTRSLRVHLGLAEHDVEAS</sequence>
<organism evidence="3 4">
    <name type="scientific">Dyella tabacisoli</name>
    <dbReference type="NCBI Taxonomy" id="2282381"/>
    <lineage>
        <taxon>Bacteria</taxon>
        <taxon>Pseudomonadati</taxon>
        <taxon>Pseudomonadota</taxon>
        <taxon>Gammaproteobacteria</taxon>
        <taxon>Lysobacterales</taxon>
        <taxon>Rhodanobacteraceae</taxon>
        <taxon>Dyella</taxon>
    </lineage>
</organism>
<proteinExistence type="predicted"/>
<dbReference type="Pfam" id="PF14307">
    <property type="entry name" value="Glyco_tran_WbsX"/>
    <property type="match status" value="1"/>
</dbReference>
<evidence type="ECO:0000259" key="2">
    <source>
        <dbReference type="Pfam" id="PF00535"/>
    </source>
</evidence>
<dbReference type="Gene3D" id="3.20.20.80">
    <property type="entry name" value="Glycosidases"/>
    <property type="match status" value="1"/>
</dbReference>
<dbReference type="OrthoDB" id="9816424at2"/>
<feature type="domain" description="Glycosyl transferase family 1" evidence="1">
    <location>
        <begin position="629"/>
        <end position="794"/>
    </location>
</feature>
<evidence type="ECO:0000313" key="3">
    <source>
        <dbReference type="EMBL" id="RDD80586.1"/>
    </source>
</evidence>
<dbReference type="AlphaFoldDB" id="A0A369UJ71"/>
<feature type="domain" description="Glycosyltransferase 2-like" evidence="2">
    <location>
        <begin position="823"/>
        <end position="952"/>
    </location>
</feature>
<gene>
    <name evidence="3" type="ORF">DVJ77_17075</name>
</gene>
<dbReference type="EMBL" id="QQAH01000016">
    <property type="protein sequence ID" value="RDD80586.1"/>
    <property type="molecule type" value="Genomic_DNA"/>
</dbReference>
<dbReference type="Gene3D" id="3.90.550.10">
    <property type="entry name" value="Spore Coat Polysaccharide Biosynthesis Protein SpsA, Chain A"/>
    <property type="match status" value="1"/>
</dbReference>
<dbReference type="Pfam" id="PF00535">
    <property type="entry name" value="Glycos_transf_2"/>
    <property type="match status" value="1"/>
</dbReference>
<dbReference type="SUPFAM" id="SSF53756">
    <property type="entry name" value="UDP-Glycosyltransferase/glycogen phosphorylase"/>
    <property type="match status" value="1"/>
</dbReference>
<keyword evidence="4" id="KW-1185">Reference proteome</keyword>
<dbReference type="CDD" id="cd11579">
    <property type="entry name" value="Glyco_tran_WbsX"/>
    <property type="match status" value="1"/>
</dbReference>
<dbReference type="PANTHER" id="PTHR41244:SF1">
    <property type="entry name" value="GLYCOSYLTRANSFERASE"/>
    <property type="match status" value="1"/>
</dbReference>